<dbReference type="OrthoDB" id="658058at2"/>
<dbReference type="EMBL" id="SELH01000018">
    <property type="protein sequence ID" value="TWP28422.1"/>
    <property type="molecule type" value="Genomic_DNA"/>
</dbReference>
<evidence type="ECO:0000313" key="2">
    <source>
        <dbReference type="Proteomes" id="UP000319499"/>
    </source>
</evidence>
<proteinExistence type="predicted"/>
<protein>
    <submittedName>
        <fullName evidence="1">Uncharacterized protein</fullName>
    </submittedName>
</protein>
<comment type="caution">
    <text evidence="1">The sequence shown here is derived from an EMBL/GenBank/DDBJ whole genome shotgun (WGS) entry which is preliminary data.</text>
</comment>
<dbReference type="Proteomes" id="UP000319499">
    <property type="component" value="Unassembled WGS sequence"/>
</dbReference>
<name>A0A563DE71_9FLAO</name>
<organism evidence="1 2">
    <name type="scientific">Apibacter muscae</name>
    <dbReference type="NCBI Taxonomy" id="2509004"/>
    <lineage>
        <taxon>Bacteria</taxon>
        <taxon>Pseudomonadati</taxon>
        <taxon>Bacteroidota</taxon>
        <taxon>Flavobacteriia</taxon>
        <taxon>Flavobacteriales</taxon>
        <taxon>Weeksellaceae</taxon>
        <taxon>Apibacter</taxon>
    </lineage>
</organism>
<accession>A0A563DE71</accession>
<dbReference type="RefSeq" id="WP_146292454.1">
    <property type="nucleotide sequence ID" value="NZ_SELH01000018.1"/>
</dbReference>
<keyword evidence="2" id="KW-1185">Reference proteome</keyword>
<reference evidence="1 2" key="1">
    <citation type="submission" date="2019-02" db="EMBL/GenBank/DDBJ databases">
        <title>Apibacter muscae sp. nov.: a novel member of the house fly microbiota.</title>
        <authorList>
            <person name="Park R."/>
        </authorList>
    </citation>
    <scope>NUCLEOTIDE SEQUENCE [LARGE SCALE GENOMIC DNA]</scope>
    <source>
        <strain evidence="1 2">AL1</strain>
    </source>
</reference>
<sequence>MYRINRLGRNVLITADEVKYHAPCDSSVSERNIIQNIILAEERYITEAIGDDFYYDFIDKKNRMVTTSNQNDLLDKINESLESYGLRNIEKKELPIGILVNAIEFVDNEYYVQLWGNFLWKLTAECVDAMSTVTNWVKHTNQGQMLNAPKVIGTTAEANSADPKDIKFKMDHSVLDRINPFKQRMEEWICKRIQNYPLYNKECGKCNSQMDDYYRDKPTIKAQKSDIVLGVYN</sequence>
<dbReference type="AlphaFoldDB" id="A0A563DE71"/>
<gene>
    <name evidence="1" type="ORF">ETU09_05725</name>
</gene>
<evidence type="ECO:0000313" key="1">
    <source>
        <dbReference type="EMBL" id="TWP28422.1"/>
    </source>
</evidence>